<keyword evidence="3 6" id="KW-0378">Hydrolase</keyword>
<dbReference type="SUPFAM" id="SSF81301">
    <property type="entry name" value="Nucleotidyltransferase"/>
    <property type="match status" value="1"/>
</dbReference>
<accession>I3UBX9</accession>
<proteinExistence type="inferred from homology"/>
<evidence type="ECO:0000256" key="5">
    <source>
        <dbReference type="ARBA" id="ARBA00023268"/>
    </source>
</evidence>
<keyword evidence="9" id="KW-1185">Reference proteome</keyword>
<dbReference type="PANTHER" id="PTHR47320:SF1">
    <property type="entry name" value="BIFUNCTIONAL URIDYLYLTRANSFERASE_URIDYLYL-REMOVING ENZYME"/>
    <property type="match status" value="1"/>
</dbReference>
<comment type="activity regulation">
    <text evidence="6">Uridylyltransferase (UTase) activity is inhibited by glutamine, while glutamine activates uridylyl-removing (UR) activity.</text>
</comment>
<evidence type="ECO:0000256" key="2">
    <source>
        <dbReference type="ARBA" id="ARBA00022695"/>
    </source>
</evidence>
<keyword evidence="4 6" id="KW-0460">Magnesium</keyword>
<name>I3UBX9_ADVKW</name>
<reference evidence="9" key="2">
    <citation type="journal article" date="2013" name="PLoS ONE">
        <title>Genome implosion elicits host-confinement in Alcaligenaceae: evidence from the comparative genomics of Tetrathiobacter kashmirensis, a pathogen in the making.</title>
        <authorList>
            <person name="Ghosh W."/>
            <person name="Alam M."/>
            <person name="Roy C."/>
            <person name="Pyne P."/>
            <person name="George A."/>
            <person name="Chakraborty R."/>
            <person name="Majumder S."/>
            <person name="Agarwal A."/>
            <person name="Chakraborty S."/>
            <person name="Majumdar S."/>
            <person name="Gupta S.K."/>
        </authorList>
    </citation>
    <scope>NUCLEOTIDE SEQUENCE [LARGE SCALE GENOMIC DNA]</scope>
    <source>
        <strain evidence="9">WT001</strain>
    </source>
</reference>
<comment type="similarity">
    <text evidence="6">Belongs to the GlnD family.</text>
</comment>
<dbReference type="STRING" id="1036672.TKWG_11575"/>
<comment type="cofactor">
    <cofactor evidence="6">
        <name>Mg(2+)</name>
        <dbReference type="ChEBI" id="CHEBI:18420"/>
    </cofactor>
</comment>
<comment type="catalytic activity">
    <reaction evidence="6">
        <text>[protein-PII]-L-tyrosine + UTP = [protein-PII]-uridylyl-L-tyrosine + diphosphate</text>
        <dbReference type="Rhea" id="RHEA:13673"/>
        <dbReference type="Rhea" id="RHEA-COMP:12147"/>
        <dbReference type="Rhea" id="RHEA-COMP:12148"/>
        <dbReference type="ChEBI" id="CHEBI:33019"/>
        <dbReference type="ChEBI" id="CHEBI:46398"/>
        <dbReference type="ChEBI" id="CHEBI:46858"/>
        <dbReference type="ChEBI" id="CHEBI:90602"/>
        <dbReference type="EC" id="2.7.7.59"/>
    </reaction>
</comment>
<dbReference type="GO" id="GO:0006808">
    <property type="term" value="P:regulation of nitrogen utilization"/>
    <property type="evidence" value="ECO:0007669"/>
    <property type="project" value="UniProtKB-UniRule"/>
</dbReference>
<comment type="caution">
    <text evidence="6">Lacks conserved residue(s) required for the propagation of feature annotation.</text>
</comment>
<dbReference type="PANTHER" id="PTHR47320">
    <property type="entry name" value="BIFUNCTIONAL URIDYLYLTRANSFERASE/URIDYLYL-REMOVING ENZYME"/>
    <property type="match status" value="1"/>
</dbReference>
<dbReference type="GO" id="GO:0008773">
    <property type="term" value="F:[protein-PII] uridylyltransferase activity"/>
    <property type="evidence" value="ECO:0007669"/>
    <property type="project" value="UniProtKB-UniRule"/>
</dbReference>
<evidence type="ECO:0000259" key="7">
    <source>
        <dbReference type="Pfam" id="PF08335"/>
    </source>
</evidence>
<dbReference type="InterPro" id="IPR010043">
    <property type="entry name" value="UTase/UR"/>
</dbReference>
<dbReference type="AlphaFoldDB" id="I3UBX9"/>
<reference evidence="8 9" key="1">
    <citation type="journal article" date="2011" name="J. Bacteriol.">
        <title>Whole-genome shotgun sequencing of the sulfur-oxidizing chemoautotroph Tetrathiobacter kashmirensis.</title>
        <authorList>
            <person name="Ghosh W."/>
            <person name="George A."/>
            <person name="Agarwal A."/>
            <person name="Raj P."/>
            <person name="Alam M."/>
            <person name="Pyne P."/>
            <person name="Das Gupta S.K."/>
        </authorList>
    </citation>
    <scope>NUCLEOTIDE SEQUENCE [LARGE SCALE GENOMIC DNA]</scope>
    <source>
        <strain evidence="8 9">WT001</strain>
    </source>
</reference>
<evidence type="ECO:0000256" key="4">
    <source>
        <dbReference type="ARBA" id="ARBA00022842"/>
    </source>
</evidence>
<evidence type="ECO:0000256" key="3">
    <source>
        <dbReference type="ARBA" id="ARBA00022801"/>
    </source>
</evidence>
<comment type="domain">
    <text evidence="6">Has four distinct domains: an N-terminal nucleotidyltransferase (NT) domain responsible for UTase activity, a central HD domain that encodes UR activity, and two C-terminal ACT domains that seem to have a role in glutamine sensing.</text>
</comment>
<sequence>MRHRRICRGELFPYSDIDLLILLQRAPEDGDKVLLEQFVSSLWDLGLDIGHSVRTIDECLSESAADITIETGLLELRFILGNRKLVSTLQTRFREQLNPQDFFLAKQLELQQRYARHSDTPYSLEPNCKESPGALRDLQMIRWISLAAGLSGSWRDLVAHGMMTRDEAAKCAKAEQAFKRLRIDLHLLAGKRDDRLMFHNQPLLAEVYRIKATDTRARAKSSCSAITGRPESSI</sequence>
<dbReference type="KEGG" id="aka:TKWG_11575"/>
<dbReference type="InterPro" id="IPR013546">
    <property type="entry name" value="PII_UdlTrfase/GS_AdlTrfase"/>
</dbReference>
<keyword evidence="5 6" id="KW-0511">Multifunctional enzyme</keyword>
<dbReference type="EC" id="3.1.4.-" evidence="6"/>
<comment type="function">
    <text evidence="6">Modifies, by uridylylation and deuridylylation, the PII regulatory proteins (GlnB and homologs), in response to the nitrogen status of the cell that GlnD senses through the glutamine level. Under low glutamine levels, catalyzes the conversion of the PII proteins and UTP to PII-UMP and PPi, while under higher glutamine levels, GlnD hydrolyzes PII-UMP to PII and UMP (deuridylylation). Thus, controls uridylylation state and activity of the PII proteins, and plays an important role in the regulation of nitrogen assimilation and metabolism.</text>
</comment>
<dbReference type="EC" id="2.7.7.59" evidence="6"/>
<keyword evidence="2 6" id="KW-0548">Nucleotidyltransferase</keyword>
<dbReference type="HAMAP" id="MF_00277">
    <property type="entry name" value="PII_uridylyl_transf"/>
    <property type="match status" value="1"/>
</dbReference>
<protein>
    <recommendedName>
        <fullName evidence="6">Bifunctional uridylyltransferase/uridylyl-removing enzyme</fullName>
        <shortName evidence="6">UTase/UR</shortName>
    </recommendedName>
    <alternativeName>
        <fullName evidence="6">Bifunctional [protein-PII] modification enzyme</fullName>
    </alternativeName>
    <alternativeName>
        <fullName evidence="6">Bifunctional nitrogen sensor protein</fullName>
    </alternativeName>
    <domain>
        <recommendedName>
            <fullName evidence="6">[Protein-PII] uridylyltransferase</fullName>
            <shortName evidence="6">PII uridylyltransferase</shortName>
            <shortName evidence="6">UTase</shortName>
            <ecNumber evidence="6">2.7.7.59</ecNumber>
        </recommendedName>
    </domain>
    <domain>
        <recommendedName>
            <fullName evidence="6">[Protein-PII]-UMP uridylyl-removing enzyme</fullName>
            <shortName evidence="6">UR</shortName>
            <ecNumber evidence="6">3.1.4.-</ecNumber>
        </recommendedName>
    </domain>
</protein>
<evidence type="ECO:0000256" key="1">
    <source>
        <dbReference type="ARBA" id="ARBA00022679"/>
    </source>
</evidence>
<dbReference type="InterPro" id="IPR043519">
    <property type="entry name" value="NT_sf"/>
</dbReference>
<evidence type="ECO:0000313" key="8">
    <source>
        <dbReference type="EMBL" id="AFK62517.1"/>
    </source>
</evidence>
<dbReference type="HOGENOM" id="CLU_1182993_0_0_4"/>
<dbReference type="Pfam" id="PF08335">
    <property type="entry name" value="GlnD_UR_UTase"/>
    <property type="match status" value="1"/>
</dbReference>
<evidence type="ECO:0000313" key="9">
    <source>
        <dbReference type="Proteomes" id="UP000005267"/>
    </source>
</evidence>
<dbReference type="GO" id="GO:0008081">
    <property type="term" value="F:phosphoric diester hydrolase activity"/>
    <property type="evidence" value="ECO:0007669"/>
    <property type="project" value="UniProtKB-UniRule"/>
</dbReference>
<keyword evidence="1 6" id="KW-0808">Transferase</keyword>
<feature type="domain" description="PII-uridylyltransferase/Glutamine-synthetase adenylyltransferase" evidence="7">
    <location>
        <begin position="102"/>
        <end position="217"/>
    </location>
</feature>
<dbReference type="EMBL" id="CP003555">
    <property type="protein sequence ID" value="AFK62517.1"/>
    <property type="molecule type" value="Genomic_DNA"/>
</dbReference>
<gene>
    <name evidence="6" type="primary">glnD</name>
    <name evidence="8" type="ordered locus">TKWG_11575</name>
</gene>
<comment type="catalytic activity">
    <reaction evidence="6">
        <text>[protein-PII]-uridylyl-L-tyrosine + H2O = [protein-PII]-L-tyrosine + UMP + H(+)</text>
        <dbReference type="Rhea" id="RHEA:48600"/>
        <dbReference type="Rhea" id="RHEA-COMP:12147"/>
        <dbReference type="Rhea" id="RHEA-COMP:12148"/>
        <dbReference type="ChEBI" id="CHEBI:15377"/>
        <dbReference type="ChEBI" id="CHEBI:15378"/>
        <dbReference type="ChEBI" id="CHEBI:46858"/>
        <dbReference type="ChEBI" id="CHEBI:57865"/>
        <dbReference type="ChEBI" id="CHEBI:90602"/>
    </reaction>
</comment>
<dbReference type="CDD" id="cd05401">
    <property type="entry name" value="NT_GlnE_GlnD_like"/>
    <property type="match status" value="1"/>
</dbReference>
<organism evidence="8 9">
    <name type="scientific">Advenella kashmirensis (strain DSM 17095 / LMG 22695 / WT001)</name>
    <name type="common">Tetrathiobacter kashmirensis</name>
    <dbReference type="NCBI Taxonomy" id="1036672"/>
    <lineage>
        <taxon>Bacteria</taxon>
        <taxon>Pseudomonadati</taxon>
        <taxon>Pseudomonadota</taxon>
        <taxon>Betaproteobacteria</taxon>
        <taxon>Burkholderiales</taxon>
        <taxon>Alcaligenaceae</taxon>
    </lineage>
</organism>
<evidence type="ECO:0000256" key="6">
    <source>
        <dbReference type="HAMAP-Rule" id="MF_00277"/>
    </source>
</evidence>
<dbReference type="Proteomes" id="UP000005267">
    <property type="component" value="Chromosome"/>
</dbReference>